<dbReference type="Pfam" id="PF21365">
    <property type="entry name" value="Glyco_hydro_31_3rd"/>
    <property type="match status" value="1"/>
</dbReference>
<dbReference type="InterPro" id="IPR030458">
    <property type="entry name" value="Glyco_hydro_31_AS"/>
</dbReference>
<dbReference type="SUPFAM" id="SSF51445">
    <property type="entry name" value="(Trans)glycosidases"/>
    <property type="match status" value="1"/>
</dbReference>
<dbReference type="EMBL" id="JASAOG010000050">
    <property type="protein sequence ID" value="KAK0058137.1"/>
    <property type="molecule type" value="Genomic_DNA"/>
</dbReference>
<comment type="subcellular location">
    <subcellularLocation>
        <location evidence="1">Membrane</location>
    </subcellularLocation>
</comment>
<dbReference type="InterPro" id="IPR025887">
    <property type="entry name" value="Glyco_hydro_31_N_dom"/>
</dbReference>
<protein>
    <submittedName>
        <fullName evidence="12">Lysosomal alpha-glucosidase-like isoform X1</fullName>
    </submittedName>
</protein>
<proteinExistence type="inferred from homology"/>
<dbReference type="SUPFAM" id="SSF74650">
    <property type="entry name" value="Galactose mutarotase-like"/>
    <property type="match status" value="1"/>
</dbReference>
<dbReference type="GO" id="GO:0016020">
    <property type="term" value="C:membrane"/>
    <property type="evidence" value="ECO:0007669"/>
    <property type="project" value="UniProtKB-SubCell"/>
</dbReference>
<dbReference type="GO" id="GO:0004558">
    <property type="term" value="F:alpha-1,4-glucosidase activity"/>
    <property type="evidence" value="ECO:0007669"/>
    <property type="project" value="TreeGrafter"/>
</dbReference>
<dbReference type="Gene3D" id="3.20.20.80">
    <property type="entry name" value="Glycosidases"/>
    <property type="match status" value="2"/>
</dbReference>
<keyword evidence="4 10" id="KW-0472">Membrane</keyword>
<dbReference type="Proteomes" id="UP001233172">
    <property type="component" value="Unassembled WGS sequence"/>
</dbReference>
<dbReference type="GO" id="GO:0005975">
    <property type="term" value="P:carbohydrate metabolic process"/>
    <property type="evidence" value="ECO:0007669"/>
    <property type="project" value="InterPro"/>
</dbReference>
<evidence type="ECO:0000313" key="13">
    <source>
        <dbReference type="Proteomes" id="UP001233172"/>
    </source>
</evidence>
<dbReference type="SUPFAM" id="SSF51011">
    <property type="entry name" value="Glycosyl hydrolase domain"/>
    <property type="match status" value="1"/>
</dbReference>
<evidence type="ECO:0000313" key="12">
    <source>
        <dbReference type="EMBL" id="KAK0058137.1"/>
    </source>
</evidence>
<dbReference type="Pfam" id="PF13802">
    <property type="entry name" value="Gal_mutarotas_2"/>
    <property type="match status" value="1"/>
</dbReference>
<dbReference type="InterPro" id="IPR011013">
    <property type="entry name" value="Gal_mutarotase_sf_dom"/>
</dbReference>
<evidence type="ECO:0000259" key="11">
    <source>
        <dbReference type="PROSITE" id="PS51448"/>
    </source>
</evidence>
<evidence type="ECO:0000256" key="7">
    <source>
        <dbReference type="ARBA" id="ARBA00023295"/>
    </source>
</evidence>
<dbReference type="InterPro" id="IPR000519">
    <property type="entry name" value="P_trefoil_dom"/>
</dbReference>
<dbReference type="Gene3D" id="4.10.110.10">
    <property type="entry name" value="Spasmolytic Protein, domain 1"/>
    <property type="match status" value="1"/>
</dbReference>
<dbReference type="AlphaFoldDB" id="A0AAD8BNX8"/>
<evidence type="ECO:0000256" key="3">
    <source>
        <dbReference type="ARBA" id="ARBA00022801"/>
    </source>
</evidence>
<dbReference type="InterPro" id="IPR000322">
    <property type="entry name" value="Glyco_hydro_31_TIM"/>
</dbReference>
<dbReference type="PROSITE" id="PS00129">
    <property type="entry name" value="GLYCOSYL_HYDROL_F31_1"/>
    <property type="match status" value="1"/>
</dbReference>
<feature type="domain" description="P-type" evidence="11">
    <location>
        <begin position="146"/>
        <end position="193"/>
    </location>
</feature>
<evidence type="ECO:0000256" key="4">
    <source>
        <dbReference type="ARBA" id="ARBA00023136"/>
    </source>
</evidence>
<comment type="caution">
    <text evidence="12">The sequence shown here is derived from an EMBL/GenBank/DDBJ whole genome shotgun (WGS) entry which is preliminary data.</text>
</comment>
<keyword evidence="5" id="KW-1015">Disulfide bond</keyword>
<accession>A0AAD8BNX8</accession>
<dbReference type="InterPro" id="IPR017853">
    <property type="entry name" value="GH"/>
</dbReference>
<reference evidence="12" key="2">
    <citation type="submission" date="2023-04" db="EMBL/GenBank/DDBJ databases">
        <authorList>
            <person name="Bu L."/>
            <person name="Lu L."/>
            <person name="Laidemitt M.R."/>
            <person name="Zhang S.M."/>
            <person name="Mutuku M."/>
            <person name="Mkoji G."/>
            <person name="Steinauer M."/>
            <person name="Loker E.S."/>
        </authorList>
    </citation>
    <scope>NUCLEOTIDE SEQUENCE</scope>
    <source>
        <strain evidence="12">KasaAsao</strain>
        <tissue evidence="12">Whole Snail</tissue>
    </source>
</reference>
<dbReference type="PROSITE" id="PS51448">
    <property type="entry name" value="P_TREFOIL_2"/>
    <property type="match status" value="1"/>
</dbReference>
<dbReference type="Pfam" id="PF01055">
    <property type="entry name" value="Glyco_hydro_31_2nd"/>
    <property type="match status" value="2"/>
</dbReference>
<comment type="similarity">
    <text evidence="2 9">Belongs to the glycosyl hydrolase 31 family.</text>
</comment>
<dbReference type="Pfam" id="PF00088">
    <property type="entry name" value="Trefoil"/>
    <property type="match status" value="1"/>
</dbReference>
<gene>
    <name evidence="12" type="ORF">Bpfe_012461</name>
</gene>
<evidence type="ECO:0000256" key="9">
    <source>
        <dbReference type="RuleBase" id="RU361185"/>
    </source>
</evidence>
<organism evidence="12 13">
    <name type="scientific">Biomphalaria pfeifferi</name>
    <name type="common">Bloodfluke planorb</name>
    <name type="synonym">Freshwater snail</name>
    <dbReference type="NCBI Taxonomy" id="112525"/>
    <lineage>
        <taxon>Eukaryota</taxon>
        <taxon>Metazoa</taxon>
        <taxon>Spiralia</taxon>
        <taxon>Lophotrochozoa</taxon>
        <taxon>Mollusca</taxon>
        <taxon>Gastropoda</taxon>
        <taxon>Heterobranchia</taxon>
        <taxon>Euthyneura</taxon>
        <taxon>Panpulmonata</taxon>
        <taxon>Hygrophila</taxon>
        <taxon>Lymnaeoidea</taxon>
        <taxon>Planorbidae</taxon>
        <taxon>Biomphalaria</taxon>
    </lineage>
</organism>
<keyword evidence="3 9" id="KW-0378">Hydrolase</keyword>
<dbReference type="SUPFAM" id="SSF57492">
    <property type="entry name" value="Trefoil"/>
    <property type="match status" value="1"/>
</dbReference>
<keyword evidence="6" id="KW-0325">Glycoprotein</keyword>
<keyword evidence="10" id="KW-0812">Transmembrane</keyword>
<dbReference type="CDD" id="cd14752">
    <property type="entry name" value="GH31_N"/>
    <property type="match status" value="1"/>
</dbReference>
<dbReference type="SMART" id="SM00018">
    <property type="entry name" value="PD"/>
    <property type="match status" value="1"/>
</dbReference>
<keyword evidence="10" id="KW-1133">Transmembrane helix</keyword>
<evidence type="ECO:0000256" key="2">
    <source>
        <dbReference type="ARBA" id="ARBA00007806"/>
    </source>
</evidence>
<keyword evidence="7 9" id="KW-0326">Glycosidase</keyword>
<evidence type="ECO:0000256" key="1">
    <source>
        <dbReference type="ARBA" id="ARBA00004370"/>
    </source>
</evidence>
<dbReference type="InterPro" id="IPR013780">
    <property type="entry name" value="Glyco_hydro_b"/>
</dbReference>
<dbReference type="Gene3D" id="2.60.40.1760">
    <property type="entry name" value="glycosyl hydrolase (family 31)"/>
    <property type="match status" value="2"/>
</dbReference>
<keyword evidence="13" id="KW-1185">Reference proteome</keyword>
<reference evidence="12" key="1">
    <citation type="journal article" date="2023" name="PLoS Negl. Trop. Dis.">
        <title>A genome sequence for Biomphalaria pfeifferi, the major vector snail for the human-infecting parasite Schistosoma mansoni.</title>
        <authorList>
            <person name="Bu L."/>
            <person name="Lu L."/>
            <person name="Laidemitt M.R."/>
            <person name="Zhang S.M."/>
            <person name="Mutuku M."/>
            <person name="Mkoji G."/>
            <person name="Steinauer M."/>
            <person name="Loker E.S."/>
        </authorList>
    </citation>
    <scope>NUCLEOTIDE SEQUENCE</scope>
    <source>
        <strain evidence="12">KasaAsao</strain>
    </source>
</reference>
<name>A0AAD8BNX8_BIOPF</name>
<dbReference type="InterPro" id="IPR044913">
    <property type="entry name" value="P_trefoil_dom_sf"/>
</dbReference>
<comment type="caution">
    <text evidence="8">Lacks conserved residue(s) required for the propagation of feature annotation.</text>
</comment>
<dbReference type="InterPro" id="IPR048395">
    <property type="entry name" value="Glyco_hydro_31_C"/>
</dbReference>
<dbReference type="GO" id="GO:0030246">
    <property type="term" value="F:carbohydrate binding"/>
    <property type="evidence" value="ECO:0007669"/>
    <property type="project" value="InterPro"/>
</dbReference>
<evidence type="ECO:0000256" key="5">
    <source>
        <dbReference type="ARBA" id="ARBA00023157"/>
    </source>
</evidence>
<dbReference type="PANTHER" id="PTHR22762:SF131">
    <property type="entry name" value="GLYCOSIDE HYDROLASE FAMILY 31 N-TERMINAL DOMAIN-CONTAINING PROTEIN"/>
    <property type="match status" value="1"/>
</dbReference>
<evidence type="ECO:0000256" key="6">
    <source>
        <dbReference type="ARBA" id="ARBA00023180"/>
    </source>
</evidence>
<dbReference type="PANTHER" id="PTHR22762">
    <property type="entry name" value="ALPHA-GLUCOSIDASE"/>
    <property type="match status" value="1"/>
</dbReference>
<feature type="transmembrane region" description="Helical" evidence="10">
    <location>
        <begin position="114"/>
        <end position="135"/>
    </location>
</feature>
<dbReference type="CDD" id="cd00111">
    <property type="entry name" value="Trefoil"/>
    <property type="match status" value="1"/>
</dbReference>
<evidence type="ECO:0000256" key="10">
    <source>
        <dbReference type="SAM" id="Phobius"/>
    </source>
</evidence>
<dbReference type="CDD" id="cd06602">
    <property type="entry name" value="GH31_MGAM_SI_GAA"/>
    <property type="match status" value="1"/>
</dbReference>
<dbReference type="Gene3D" id="2.60.40.1180">
    <property type="entry name" value="Golgi alpha-mannosidase II"/>
    <property type="match status" value="2"/>
</dbReference>
<evidence type="ECO:0000256" key="8">
    <source>
        <dbReference type="PROSITE-ProRule" id="PRU00779"/>
    </source>
</evidence>
<sequence length="1087" mass="122013">MPVEWTVPTLVCLVMRGQKVPSRGKGHVDIGVAVFSEKRHISEINFLFRRKMTIFKSDKPSGNLIWEPFKTENVKAQSKIKYDKLNSGVYQLNLERHQPRPSKCIKALNKFTKFIGWALVLCALGCVGLIIYSSFIKHKLQNASADQCSVDENNRFDCWPEKQGATEQACLSRGCCWKASSVPNTAPYCFFSANYNGYNATEVTVTTNGIDATLVRTTSTFFSPDVKTIKLRVDFQNDYRLRVKFYDPSYTRYEVPLDVPTGSSSVLNPLYNVTILKEPFNIIITRVSTGATIFDTTNTAPLIFSDQYLQIATKLATKFLYGLGEHRSSFLQDVNTWKRLVFWNRDDVPKVDNNGYGTHPFFLNLESTGGGDAHGVFLLNSNAGEVALQPFGSNSAGALTYRFLGGILDFFIVLGPQPINIATQFAEIVGQTYFPPFWSLGFHLCKWGYTSDIELREVIERNRNASLPYVSLFVHFLFKWNRSEIALQPFGPSQNGAVTYRMLGGVLDFFITLGPKPLSVVSQYSEIVGRTYFPPFWSLGFHICKYGISNSTVLRDIIQRNRDSQMPYDIQWTDIDYMDARKDWTYDKNKFAGLPDIVKDLHNNQQRYILMADPAISSDQPPGSYPPFDDGKQLDVFVKNASGDILIGSVWPGKTAFPDFFHPNALQYWFKQANDFHGVLDYDGLWIDMNEPSSFVDGSVTGCTSSTLDNPPFVPATIDGGSLISKTICPSAQHYISSHYNLHNMYGWSQANITRAVLSKVFPNKRSPIISRSSYAGSAKYTGILNFNLFGVTFIGADICGFRGVTTPELCTRWMQLGAFYTFMRNHADISSPAQDPGSFQDPYKTYMRGALQLRYRLLAVLYTALFRAHVDGLPVIRPLFYIYPGTETIDKQFMWGDSLMVIPVLDDGVRLVNGFIPNDKWYDFLTGTAISARGEYLTLNAPLDTINMLVRGSSILPLLPSTERTDVSRQQKFQILVSISDSNTASGELFWDDGESSDSITSNKYSLVSFTLLSNNTLVNRVIQSGYNPSQGIRANNFVINGVPKSPSNVYVSGNQVAFGYNADTKVLSAFNLDVDLLQVFTFTWN</sequence>